<evidence type="ECO:0000313" key="13">
    <source>
        <dbReference type="EMBL" id="AIZ57004.1"/>
    </source>
</evidence>
<evidence type="ECO:0000256" key="7">
    <source>
        <dbReference type="ARBA" id="ARBA00022840"/>
    </source>
</evidence>
<keyword evidence="14" id="KW-1185">Reference proteome</keyword>
<feature type="binding site" evidence="8 9">
    <location>
        <position position="11"/>
    </location>
    <ligand>
        <name>ATP</name>
        <dbReference type="ChEBI" id="CHEBI:30616"/>
    </ligand>
</feature>
<feature type="binding site" evidence="8 9">
    <location>
        <position position="93"/>
    </location>
    <ligand>
        <name>ATP</name>
        <dbReference type="ChEBI" id="CHEBI:30616"/>
    </ligand>
</feature>
<keyword evidence="4 8" id="KW-0808">Transferase</keyword>
<reference evidence="13 14" key="1">
    <citation type="journal article" date="2014" name="Appl. Environ. Microbiol.">
        <title>Comparative Genome Analysis of 'Candidatus Methanoplasma termitum' Indicates a New Mode of Energy Metabolism in the Seventh Order of Methanogens.</title>
        <authorList>
            <person name="Lang K."/>
            <person name="Schuldes J."/>
            <person name="Klingl A."/>
            <person name="Poehlein A."/>
            <person name="Daniel R."/>
            <person name="Brune A."/>
        </authorList>
    </citation>
    <scope>NUCLEOTIDE SEQUENCE [LARGE SCALE GENOMIC DNA]</scope>
    <source>
        <strain evidence="14">Mpt1</strain>
    </source>
</reference>
<dbReference type="HOGENOM" id="CLU_060216_6_3_2"/>
<keyword evidence="8" id="KW-0963">Cytoplasm</keyword>
<keyword evidence="7 8" id="KW-0067">ATP-binding</keyword>
<dbReference type="SMART" id="SM00562">
    <property type="entry name" value="NDK"/>
    <property type="match status" value="1"/>
</dbReference>
<dbReference type="STRING" id="1577791.Mpt1_c11420"/>
<dbReference type="InterPro" id="IPR034907">
    <property type="entry name" value="NDK-like_dom"/>
</dbReference>
<keyword evidence="3 8" id="KW-0597">Phosphoprotein</keyword>
<dbReference type="HAMAP" id="MF_00451">
    <property type="entry name" value="NDP_kinase"/>
    <property type="match status" value="1"/>
</dbReference>
<dbReference type="NCBIfam" id="NF001908">
    <property type="entry name" value="PRK00668.1"/>
    <property type="match status" value="1"/>
</dbReference>
<dbReference type="InterPro" id="IPR001564">
    <property type="entry name" value="Nucleoside_diP_kinase"/>
</dbReference>
<sequence length="151" mass="16677">MATERTYVMVKPDGVQRGLCGEIMSRFEKKGLKIVAVKFMVIPRSVAESHYGEHKGKGFFNGLISFITSGPVLAMVLEGDNAVAVCRNMMGKTNPQESAPGTIRGDFGMVTGMNLIHGSDSVDSAKREISIFFKPEELMSYKRSADEWTYE</sequence>
<dbReference type="CDD" id="cd04413">
    <property type="entry name" value="NDPk_I"/>
    <property type="match status" value="1"/>
</dbReference>
<evidence type="ECO:0000256" key="9">
    <source>
        <dbReference type="PROSITE-ProRule" id="PRU00706"/>
    </source>
</evidence>
<dbReference type="GeneID" id="24818804"/>
<keyword evidence="8" id="KW-0546">Nucleotide metabolism</keyword>
<dbReference type="GO" id="GO:0006228">
    <property type="term" value="P:UTP biosynthetic process"/>
    <property type="evidence" value="ECO:0007669"/>
    <property type="project" value="UniProtKB-UniRule"/>
</dbReference>
<evidence type="ECO:0000256" key="1">
    <source>
        <dbReference type="ARBA" id="ARBA00001946"/>
    </source>
</evidence>
<keyword evidence="6 8" id="KW-0418">Kinase</keyword>
<comment type="subcellular location">
    <subcellularLocation>
        <location evidence="8">Cytoplasm</location>
    </subcellularLocation>
</comment>
<keyword evidence="5 8" id="KW-0547">Nucleotide-binding</keyword>
<evidence type="ECO:0000256" key="6">
    <source>
        <dbReference type="ARBA" id="ARBA00022777"/>
    </source>
</evidence>
<dbReference type="InterPro" id="IPR023005">
    <property type="entry name" value="Nucleoside_diP_kinase_AS"/>
</dbReference>
<dbReference type="GO" id="GO:0006183">
    <property type="term" value="P:GTP biosynthetic process"/>
    <property type="evidence" value="ECO:0007669"/>
    <property type="project" value="UniProtKB-UniRule"/>
</dbReference>
<dbReference type="Gene3D" id="3.30.70.141">
    <property type="entry name" value="Nucleoside diphosphate kinase-like domain"/>
    <property type="match status" value="1"/>
</dbReference>
<evidence type="ECO:0000256" key="5">
    <source>
        <dbReference type="ARBA" id="ARBA00022741"/>
    </source>
</evidence>
<evidence type="ECO:0000256" key="11">
    <source>
        <dbReference type="RuleBase" id="RU004013"/>
    </source>
</evidence>
<dbReference type="KEGG" id="mear:Mpt1_c11420"/>
<name>A0A0A7LD58_9ARCH</name>
<evidence type="ECO:0000256" key="3">
    <source>
        <dbReference type="ARBA" id="ARBA00022553"/>
    </source>
</evidence>
<keyword evidence="8" id="KW-0460">Magnesium</keyword>
<feature type="binding site" evidence="8 9">
    <location>
        <position position="59"/>
    </location>
    <ligand>
        <name>ATP</name>
        <dbReference type="ChEBI" id="CHEBI:30616"/>
    </ligand>
</feature>
<comment type="function">
    <text evidence="8">Major role in the synthesis of nucleoside triphosphates other than ATP. The ATP gamma phosphate is transferred to the NDP beta phosphate via a ping-pong mechanism, using a phosphorylated active-site intermediate.</text>
</comment>
<gene>
    <name evidence="8 13" type="primary">ndk</name>
    <name evidence="13" type="ORF">Mpt1_c11420</name>
</gene>
<dbReference type="PROSITE" id="PS51374">
    <property type="entry name" value="NDPK_LIKE"/>
    <property type="match status" value="1"/>
</dbReference>
<dbReference type="GO" id="GO:0004550">
    <property type="term" value="F:nucleoside diphosphate kinase activity"/>
    <property type="evidence" value="ECO:0007669"/>
    <property type="project" value="UniProtKB-UniRule"/>
</dbReference>
<dbReference type="PANTHER" id="PTHR11349">
    <property type="entry name" value="NUCLEOSIDE DIPHOSPHATE KINASE"/>
    <property type="match status" value="1"/>
</dbReference>
<dbReference type="InterPro" id="IPR036850">
    <property type="entry name" value="NDK-like_dom_sf"/>
</dbReference>
<dbReference type="PRINTS" id="PR01243">
    <property type="entry name" value="NUCDPKINASE"/>
</dbReference>
<dbReference type="EC" id="2.7.4.6" evidence="8 11"/>
<feature type="binding site" evidence="8 9">
    <location>
        <position position="87"/>
    </location>
    <ligand>
        <name>ATP</name>
        <dbReference type="ChEBI" id="CHEBI:30616"/>
    </ligand>
</feature>
<feature type="binding site" evidence="8 9">
    <location>
        <position position="114"/>
    </location>
    <ligand>
        <name>ATP</name>
        <dbReference type="ChEBI" id="CHEBI:30616"/>
    </ligand>
</feature>
<protein>
    <recommendedName>
        <fullName evidence="8 11">Nucleoside diphosphate kinase</fullName>
        <shortName evidence="8">NDK</shortName>
        <shortName evidence="8">NDP kinase</shortName>
        <ecNumber evidence="8 11">2.7.4.6</ecNumber>
    </recommendedName>
    <alternativeName>
        <fullName evidence="8">Nucleoside-2-P kinase</fullName>
    </alternativeName>
</protein>
<keyword evidence="8" id="KW-0479">Metal-binding</keyword>
<comment type="similarity">
    <text evidence="2 8 9 10">Belongs to the NDK family.</text>
</comment>
<feature type="binding site" evidence="8 9">
    <location>
        <position position="104"/>
    </location>
    <ligand>
        <name>ATP</name>
        <dbReference type="ChEBI" id="CHEBI:30616"/>
    </ligand>
</feature>
<dbReference type="GO" id="GO:0005524">
    <property type="term" value="F:ATP binding"/>
    <property type="evidence" value="ECO:0007669"/>
    <property type="project" value="UniProtKB-UniRule"/>
</dbReference>
<evidence type="ECO:0000256" key="2">
    <source>
        <dbReference type="ARBA" id="ARBA00008142"/>
    </source>
</evidence>
<evidence type="ECO:0000256" key="8">
    <source>
        <dbReference type="HAMAP-Rule" id="MF_00451"/>
    </source>
</evidence>
<comment type="cofactor">
    <cofactor evidence="1 8">
        <name>Mg(2+)</name>
        <dbReference type="ChEBI" id="CHEBI:18420"/>
    </cofactor>
</comment>
<dbReference type="GO" id="GO:0005737">
    <property type="term" value="C:cytoplasm"/>
    <property type="evidence" value="ECO:0007669"/>
    <property type="project" value="UniProtKB-SubCell"/>
</dbReference>
<accession>A0A0A7LD58</accession>
<evidence type="ECO:0000313" key="14">
    <source>
        <dbReference type="Proteomes" id="UP000030787"/>
    </source>
</evidence>
<feature type="active site" description="Pros-phosphohistidine intermediate" evidence="8 9">
    <location>
        <position position="117"/>
    </location>
</feature>
<dbReference type="SUPFAM" id="SSF54919">
    <property type="entry name" value="Nucleoside diphosphate kinase, NDK"/>
    <property type="match status" value="1"/>
</dbReference>
<dbReference type="OrthoDB" id="6874at2157"/>
<dbReference type="PROSITE" id="PS00469">
    <property type="entry name" value="NDPK"/>
    <property type="match status" value="1"/>
</dbReference>
<dbReference type="GO" id="GO:0046872">
    <property type="term" value="F:metal ion binding"/>
    <property type="evidence" value="ECO:0007669"/>
    <property type="project" value="UniProtKB-KW"/>
</dbReference>
<evidence type="ECO:0000256" key="4">
    <source>
        <dbReference type="ARBA" id="ARBA00022679"/>
    </source>
</evidence>
<proteinExistence type="inferred from homology"/>
<evidence type="ECO:0000256" key="10">
    <source>
        <dbReference type="RuleBase" id="RU004011"/>
    </source>
</evidence>
<dbReference type="RefSeq" id="WP_048112982.1">
    <property type="nucleotide sequence ID" value="NZ_CP010070.1"/>
</dbReference>
<dbReference type="AlphaFoldDB" id="A0A0A7LD58"/>
<dbReference type="EMBL" id="CP010070">
    <property type="protein sequence ID" value="AIZ57004.1"/>
    <property type="molecule type" value="Genomic_DNA"/>
</dbReference>
<feature type="domain" description="Nucleoside diphosphate kinase-like" evidence="12">
    <location>
        <begin position="3"/>
        <end position="140"/>
    </location>
</feature>
<dbReference type="FunFam" id="3.30.70.141:FF:000002">
    <property type="entry name" value="Nucleoside diphosphate kinase"/>
    <property type="match status" value="1"/>
</dbReference>
<comment type="catalytic activity">
    <reaction evidence="8 11">
        <text>a 2'-deoxyribonucleoside 5'-diphosphate + ATP = a 2'-deoxyribonucleoside 5'-triphosphate + ADP</text>
        <dbReference type="Rhea" id="RHEA:44640"/>
        <dbReference type="ChEBI" id="CHEBI:30616"/>
        <dbReference type="ChEBI" id="CHEBI:61560"/>
        <dbReference type="ChEBI" id="CHEBI:73316"/>
        <dbReference type="ChEBI" id="CHEBI:456216"/>
        <dbReference type="EC" id="2.7.4.6"/>
    </reaction>
</comment>
<comment type="catalytic activity">
    <reaction evidence="8">
        <text>a ribonucleoside 5'-diphosphate + ATP = a ribonucleoside 5'-triphosphate + ADP</text>
        <dbReference type="Rhea" id="RHEA:18113"/>
        <dbReference type="ChEBI" id="CHEBI:30616"/>
        <dbReference type="ChEBI" id="CHEBI:57930"/>
        <dbReference type="ChEBI" id="CHEBI:61557"/>
        <dbReference type="ChEBI" id="CHEBI:456216"/>
        <dbReference type="EC" id="2.7.4.6"/>
    </reaction>
</comment>
<dbReference type="Proteomes" id="UP000030787">
    <property type="component" value="Chromosome"/>
</dbReference>
<dbReference type="GO" id="GO:0006241">
    <property type="term" value="P:CTP biosynthetic process"/>
    <property type="evidence" value="ECO:0007669"/>
    <property type="project" value="UniProtKB-UniRule"/>
</dbReference>
<organism evidence="13 14">
    <name type="scientific">Candidatus Methanoplasma termitum</name>
    <dbReference type="NCBI Taxonomy" id="1577791"/>
    <lineage>
        <taxon>Archaea</taxon>
        <taxon>Methanobacteriati</taxon>
        <taxon>Thermoplasmatota</taxon>
        <taxon>Thermoplasmata</taxon>
        <taxon>Methanomassiliicoccales</taxon>
        <taxon>Methanomassiliicoccaceae</taxon>
        <taxon>Candidatus Methanoplasma</taxon>
    </lineage>
</organism>
<evidence type="ECO:0000259" key="12">
    <source>
        <dbReference type="SMART" id="SM00562"/>
    </source>
</evidence>
<dbReference type="Pfam" id="PF00334">
    <property type="entry name" value="NDK"/>
    <property type="match status" value="1"/>
</dbReference>